<keyword evidence="1" id="KW-0472">Membrane</keyword>
<feature type="transmembrane region" description="Helical" evidence="1">
    <location>
        <begin position="47"/>
        <end position="70"/>
    </location>
</feature>
<sequence>MKEYWYAGDNTRVTRWLYIIMAIFWLWPATLSGVIEALHMGDPFPNWLNYFLQCIGWFCWGLASLMVVIARHRRKPHVSVYTQPRLWFGLIGFTLIPDAAILGLENSHMLSASMIPDVIQSASVIASLICLIVALYFWVRNQRRVDHKQKAQE</sequence>
<gene>
    <name evidence="2" type="ORF">KSZ_74100</name>
</gene>
<name>A0ABQ3VUN5_9CHLR</name>
<evidence type="ECO:0000313" key="3">
    <source>
        <dbReference type="Proteomes" id="UP000635565"/>
    </source>
</evidence>
<dbReference type="Proteomes" id="UP000635565">
    <property type="component" value="Unassembled WGS sequence"/>
</dbReference>
<reference evidence="2 3" key="1">
    <citation type="journal article" date="2021" name="Int. J. Syst. Evol. Microbiol.">
        <title>Reticulibacter mediterranei gen. nov., sp. nov., within the new family Reticulibacteraceae fam. nov., and Ktedonospora formicarum gen. nov., sp. nov., Ktedonobacter robiniae sp. nov., Dictyobacter formicarum sp. nov. and Dictyobacter arantiisoli sp. nov., belonging to the class Ktedonobacteria.</title>
        <authorList>
            <person name="Yabe S."/>
            <person name="Zheng Y."/>
            <person name="Wang C.M."/>
            <person name="Sakai Y."/>
            <person name="Abe K."/>
            <person name="Yokota A."/>
            <person name="Donadio S."/>
            <person name="Cavaletti L."/>
            <person name="Monciardini P."/>
        </authorList>
    </citation>
    <scope>NUCLEOTIDE SEQUENCE [LARGE SCALE GENOMIC DNA]</scope>
    <source>
        <strain evidence="2 3">SOSP1-9</strain>
    </source>
</reference>
<comment type="caution">
    <text evidence="2">The sequence shown here is derived from an EMBL/GenBank/DDBJ whole genome shotgun (WGS) entry which is preliminary data.</text>
</comment>
<accession>A0ABQ3VUN5</accession>
<dbReference type="EMBL" id="BNJJ01000036">
    <property type="protein sequence ID" value="GHO89404.1"/>
    <property type="molecule type" value="Genomic_DNA"/>
</dbReference>
<evidence type="ECO:0000313" key="2">
    <source>
        <dbReference type="EMBL" id="GHO89404.1"/>
    </source>
</evidence>
<evidence type="ECO:0008006" key="4">
    <source>
        <dbReference type="Google" id="ProtNLM"/>
    </source>
</evidence>
<keyword evidence="1" id="KW-0812">Transmembrane</keyword>
<dbReference type="RefSeq" id="WP_201366926.1">
    <property type="nucleotide sequence ID" value="NZ_BNJJ01000036.1"/>
</dbReference>
<keyword evidence="1" id="KW-1133">Transmembrane helix</keyword>
<feature type="transmembrane region" description="Helical" evidence="1">
    <location>
        <begin position="16"/>
        <end position="35"/>
    </location>
</feature>
<keyword evidence="3" id="KW-1185">Reference proteome</keyword>
<organism evidence="2 3">
    <name type="scientific">Dictyobacter formicarum</name>
    <dbReference type="NCBI Taxonomy" id="2778368"/>
    <lineage>
        <taxon>Bacteria</taxon>
        <taxon>Bacillati</taxon>
        <taxon>Chloroflexota</taxon>
        <taxon>Ktedonobacteria</taxon>
        <taxon>Ktedonobacterales</taxon>
        <taxon>Dictyobacteraceae</taxon>
        <taxon>Dictyobacter</taxon>
    </lineage>
</organism>
<feature type="transmembrane region" description="Helical" evidence="1">
    <location>
        <begin position="86"/>
        <end position="104"/>
    </location>
</feature>
<evidence type="ECO:0000256" key="1">
    <source>
        <dbReference type="SAM" id="Phobius"/>
    </source>
</evidence>
<feature type="transmembrane region" description="Helical" evidence="1">
    <location>
        <begin position="119"/>
        <end position="139"/>
    </location>
</feature>
<proteinExistence type="predicted"/>
<protein>
    <recommendedName>
        <fullName evidence="4">DUF2569 domain-containing protein</fullName>
    </recommendedName>
</protein>